<protein>
    <submittedName>
        <fullName evidence="1">Uncharacterized protein</fullName>
    </submittedName>
</protein>
<dbReference type="AlphaFoldDB" id="A0A9P5Q056"/>
<name>A0A9P5Q056_9AGAR</name>
<reference evidence="1" key="1">
    <citation type="submission" date="2020-11" db="EMBL/GenBank/DDBJ databases">
        <authorList>
            <consortium name="DOE Joint Genome Institute"/>
            <person name="Ahrendt S."/>
            <person name="Riley R."/>
            <person name="Andreopoulos W."/>
            <person name="Labutti K."/>
            <person name="Pangilinan J."/>
            <person name="Ruiz-Duenas F.J."/>
            <person name="Barrasa J.M."/>
            <person name="Sanchez-Garcia M."/>
            <person name="Camarero S."/>
            <person name="Miyauchi S."/>
            <person name="Serrano A."/>
            <person name="Linde D."/>
            <person name="Babiker R."/>
            <person name="Drula E."/>
            <person name="Ayuso-Fernandez I."/>
            <person name="Pacheco R."/>
            <person name="Padilla G."/>
            <person name="Ferreira P."/>
            <person name="Barriuso J."/>
            <person name="Kellner H."/>
            <person name="Castanera R."/>
            <person name="Alfaro M."/>
            <person name="Ramirez L."/>
            <person name="Pisabarro A.G."/>
            <person name="Kuo A."/>
            <person name="Tritt A."/>
            <person name="Lipzen A."/>
            <person name="He G."/>
            <person name="Yan M."/>
            <person name="Ng V."/>
            <person name="Cullen D."/>
            <person name="Martin F."/>
            <person name="Rosso M.-N."/>
            <person name="Henrissat B."/>
            <person name="Hibbett D."/>
            <person name="Martinez A.T."/>
            <person name="Grigoriev I.V."/>
        </authorList>
    </citation>
    <scope>NUCLEOTIDE SEQUENCE</scope>
    <source>
        <strain evidence="1">AH 40177</strain>
    </source>
</reference>
<comment type="caution">
    <text evidence="1">The sequence shown here is derived from an EMBL/GenBank/DDBJ whole genome shotgun (WGS) entry which is preliminary data.</text>
</comment>
<dbReference type="EMBL" id="JADNRY010000032">
    <property type="protein sequence ID" value="KAF9071465.1"/>
    <property type="molecule type" value="Genomic_DNA"/>
</dbReference>
<organism evidence="1 2">
    <name type="scientific">Rhodocollybia butyracea</name>
    <dbReference type="NCBI Taxonomy" id="206335"/>
    <lineage>
        <taxon>Eukaryota</taxon>
        <taxon>Fungi</taxon>
        <taxon>Dikarya</taxon>
        <taxon>Basidiomycota</taxon>
        <taxon>Agaricomycotina</taxon>
        <taxon>Agaricomycetes</taxon>
        <taxon>Agaricomycetidae</taxon>
        <taxon>Agaricales</taxon>
        <taxon>Marasmiineae</taxon>
        <taxon>Omphalotaceae</taxon>
        <taxon>Rhodocollybia</taxon>
    </lineage>
</organism>
<keyword evidence="2" id="KW-1185">Reference proteome</keyword>
<gene>
    <name evidence="1" type="ORF">BDP27DRAFT_1446354</name>
</gene>
<sequence length="143" mass="16345">MIIEHKNALGPTQNFNPSSFLYYELFGGKLCGPRRKRYGYVLENQNKMFSSLIAAESDTLLVGEVHIPLPWEEGDSNVDSNVLRREYFTFLTVFLPVKAWMGHQKSNPRRDRLSNVVQKALDHITNRTTFASLMIIGALGRIE</sequence>
<proteinExistence type="predicted"/>
<dbReference type="Proteomes" id="UP000772434">
    <property type="component" value="Unassembled WGS sequence"/>
</dbReference>
<accession>A0A9P5Q056</accession>
<evidence type="ECO:0000313" key="2">
    <source>
        <dbReference type="Proteomes" id="UP000772434"/>
    </source>
</evidence>
<evidence type="ECO:0000313" key="1">
    <source>
        <dbReference type="EMBL" id="KAF9071465.1"/>
    </source>
</evidence>